<dbReference type="PANTHER" id="PTHR14344:SF3">
    <property type="entry name" value="WD REPEAT-CONTAINING PROTEIN 6"/>
    <property type="match status" value="1"/>
</dbReference>
<feature type="compositionally biased region" description="Pro residues" evidence="8">
    <location>
        <begin position="565"/>
        <end position="574"/>
    </location>
</feature>
<comment type="similarity">
    <text evidence="6">Belongs to the WD repeat WDR6 family.</text>
</comment>
<dbReference type="Proteomes" id="UP000033710">
    <property type="component" value="Unassembled WGS sequence"/>
</dbReference>
<evidence type="ECO:0000256" key="3">
    <source>
        <dbReference type="ARBA" id="ARBA00022574"/>
    </source>
</evidence>
<accession>A0A0F2M8H6</accession>
<evidence type="ECO:0000256" key="2">
    <source>
        <dbReference type="ARBA" id="ARBA00022490"/>
    </source>
</evidence>
<evidence type="ECO:0000313" key="9">
    <source>
        <dbReference type="EMBL" id="KJR85932.1"/>
    </source>
</evidence>
<dbReference type="PANTHER" id="PTHR14344">
    <property type="entry name" value="WD REPEAT PROTEIN"/>
    <property type="match status" value="1"/>
</dbReference>
<organism evidence="9 10">
    <name type="scientific">Sporothrix schenckii 1099-18</name>
    <dbReference type="NCBI Taxonomy" id="1397361"/>
    <lineage>
        <taxon>Eukaryota</taxon>
        <taxon>Fungi</taxon>
        <taxon>Dikarya</taxon>
        <taxon>Ascomycota</taxon>
        <taxon>Pezizomycotina</taxon>
        <taxon>Sordariomycetes</taxon>
        <taxon>Sordariomycetidae</taxon>
        <taxon>Ophiostomatales</taxon>
        <taxon>Ophiostomataceae</taxon>
        <taxon>Sporothrix</taxon>
    </lineage>
</organism>
<comment type="caution">
    <text evidence="9">The sequence shown here is derived from an EMBL/GenBank/DDBJ whole genome shotgun (WGS) entry which is preliminary data.</text>
</comment>
<gene>
    <name evidence="9" type="ORF">SPSK_08327</name>
</gene>
<reference evidence="9 10" key="2">
    <citation type="journal article" date="2015" name="Eukaryot. Cell">
        <title>Asexual propagation of a virulent clone complex in a human and feline outbreak of sporotrichosis.</title>
        <authorList>
            <person name="Teixeira Mde M."/>
            <person name="Rodrigues A.M."/>
            <person name="Tsui C.K."/>
            <person name="de Almeida L.G."/>
            <person name="Van Diepeningen A.D."/>
            <person name="van den Ende B.G."/>
            <person name="Fernandes G.F."/>
            <person name="Kano R."/>
            <person name="Hamelin R.C."/>
            <person name="Lopes-Bezerra L.M."/>
            <person name="Vasconcelos A.T."/>
            <person name="de Hoog S."/>
            <person name="de Camargo Z.P."/>
            <person name="Felipe M.S."/>
        </authorList>
    </citation>
    <scope>NUCLEOTIDE SEQUENCE [LARGE SCALE GENOMIC DNA]</scope>
    <source>
        <strain evidence="9 10">1099-18</strain>
    </source>
</reference>
<keyword evidence="4" id="KW-0819">tRNA processing</keyword>
<feature type="region of interest" description="Disordered" evidence="8">
    <location>
        <begin position="557"/>
        <end position="591"/>
    </location>
</feature>
<keyword evidence="5" id="KW-0677">Repeat</keyword>
<keyword evidence="2" id="KW-0963">Cytoplasm</keyword>
<dbReference type="EMBL" id="AXCR01000007">
    <property type="protein sequence ID" value="KJR85932.1"/>
    <property type="molecule type" value="Genomic_DNA"/>
</dbReference>
<dbReference type="GeneID" id="27670205"/>
<sequence>MAAATLTPGAQQQSTHNQMPAAPRRLQRDEASVLCPVTALAFYRFRQNASSKESPSLFVLAGEDGWLAVYGALEGDTRLAPGSDSLSGRRCYGRLRVFSEQPIQGCRVGRRDGEDGVDEDDAVLVWGGRSVAIVGREHIAQILAATAGSKAAGEAGPLHPVVNEVLAPDWIYDGLLPRCRASKGLDGRHAGALVTAHNEILPLWVEQSGLIRFGAPISPSRPVLYSAQLAWAGSNKSTVSSGGDERLLVVAGTVFGEIVVWTCQLPTTDNVRQTDLGIDVLDVFTGHEGSIFDVVVSPELRMSDLVGREAEPALQRRVRLLASCSDDRTICIWPLYLDSGRDEADGGAKVVGAPAKNMARETGFQNTFEGLARRTDEPPNGAKPQPRTAVEKQYLQSADLPVPSTPSSSSALASVMAHASRIWHVRFGEFSAAAAQDGNLLLYSFGEDATAQEWRLDLGLNPRTQDKHSFSGKLVHLRTLSSHVGKNIWSAAVFPKAYHGVRLPRGPLIATGGCDGKICLFEGRHSEPQPVASQGTQLATLLSGTIASSKIPSRIGSVDTEVHPQPSPPPPPPATQEEEGESVPKKKSKAKTMKIREELFNSYAFLSDDQLLAATTQGRLLRGDLRYTSSEAARLEWIELPGVSDDTTLSLKDYNVVRSPLGDGGSGVATNPSADGLAIIGNATGHLFLYSRRGGLQRLTATIPGKVDEILFLPHTVDDISAVKAAGGSLFYLGVIATTLFRDGATLLVLTIDVSSGALVSESTRSMKLPTKVPASPAAMVITTASRCLEYIVLGSRNGQLCLYKPVESDGGNAAATFVLATQFQTRTRDAILSIVPLPPRPGQPPLSSASFVVTARDGMYRICTIVESSTGNPSICLQHETATPFGPIVRDAWFIQSETPDEPPELVVCGFRSTHFVVWNETRQQELAAVDCGGTHRTHTYLYGRANGTKSTMSAGRIRFAFTRQSELHVFAQDVCVTVPLKTGGHGREIRSVCASASGKYIATGGEDTVVRIWNNPQTGGNSIATSSSAMERRCLSVLKLHNTGLHSLAWLGDDCLISAAGSEELFIWRVSTMADSSYDGLAVLCESSYPDSKDDKILRIIGLDASLDPSDNDGSAMFISVALSNSVLKTYRYAAASGWQLLSQGHYTGACSTQLRHLSLRRGGDLVVLAAFADGHLTVWRAAPEAQEAAGGHESILYGDYLLLCLTRTHQSAVKSLDLVSTGQDDTGSRTAILTGGDDNAIAVTILGATVHGDNSVTYAFDKTFRVPSAHAAAVTGAKILINKAWGETGNSSFTAVTCSNDQRLKAWRVIMSNPGSASAASTASTARIQLLDDRYSAIADPGDVESIGGDGSASGSISALVVGMGMETWRLEYL</sequence>
<evidence type="ECO:0000313" key="10">
    <source>
        <dbReference type="Proteomes" id="UP000033710"/>
    </source>
</evidence>
<evidence type="ECO:0000256" key="4">
    <source>
        <dbReference type="ARBA" id="ARBA00022694"/>
    </source>
</evidence>
<evidence type="ECO:0000256" key="7">
    <source>
        <dbReference type="PROSITE-ProRule" id="PRU00221"/>
    </source>
</evidence>
<dbReference type="RefSeq" id="XP_016588608.1">
    <property type="nucleotide sequence ID" value="XM_016734928.1"/>
</dbReference>
<name>A0A0F2M8H6_SPOSC</name>
<proteinExistence type="inferred from homology"/>
<dbReference type="PROSITE" id="PS50294">
    <property type="entry name" value="WD_REPEATS_REGION"/>
    <property type="match status" value="1"/>
</dbReference>
<dbReference type="SMART" id="SM00320">
    <property type="entry name" value="WD40"/>
    <property type="match status" value="7"/>
</dbReference>
<feature type="compositionally biased region" description="Polar residues" evidence="8">
    <location>
        <begin position="8"/>
        <end position="18"/>
    </location>
</feature>
<dbReference type="PROSITE" id="PS50082">
    <property type="entry name" value="WD_REPEATS_2"/>
    <property type="match status" value="1"/>
</dbReference>
<dbReference type="KEGG" id="ssck:SPSK_08327"/>
<reference evidence="9 10" key="1">
    <citation type="journal article" date="2014" name="BMC Genomics">
        <title>Comparative genomics of the major fungal agents of human and animal Sporotrichosis: Sporothrix schenckii and Sporothrix brasiliensis.</title>
        <authorList>
            <person name="Teixeira M.M."/>
            <person name="de Almeida L.G."/>
            <person name="Kubitschek-Barreira P."/>
            <person name="Alves F.L."/>
            <person name="Kioshima E.S."/>
            <person name="Abadio A.K."/>
            <person name="Fernandes L."/>
            <person name="Derengowski L.S."/>
            <person name="Ferreira K.S."/>
            <person name="Souza R.C."/>
            <person name="Ruiz J.C."/>
            <person name="de Andrade N.C."/>
            <person name="Paes H.C."/>
            <person name="Nicola A.M."/>
            <person name="Albuquerque P."/>
            <person name="Gerber A.L."/>
            <person name="Martins V.P."/>
            <person name="Peconick L.D."/>
            <person name="Neto A.V."/>
            <person name="Chaucanez C.B."/>
            <person name="Silva P.A."/>
            <person name="Cunha O.L."/>
            <person name="de Oliveira F.F."/>
            <person name="dos Santos T.C."/>
            <person name="Barros A.L."/>
            <person name="Soares M.A."/>
            <person name="de Oliveira L.M."/>
            <person name="Marini M.M."/>
            <person name="Villalobos-Duno H."/>
            <person name="Cunha M.M."/>
            <person name="de Hoog S."/>
            <person name="da Silveira J.F."/>
            <person name="Henrissat B."/>
            <person name="Nino-Vega G.A."/>
            <person name="Cisalpino P.S."/>
            <person name="Mora-Montes H.M."/>
            <person name="Almeida S.R."/>
            <person name="Stajich J.E."/>
            <person name="Lopes-Bezerra L.M."/>
            <person name="Vasconcelos A.T."/>
            <person name="Felipe M.S."/>
        </authorList>
    </citation>
    <scope>NUCLEOTIDE SEQUENCE [LARGE SCALE GENOMIC DNA]</scope>
    <source>
        <strain evidence="9 10">1099-18</strain>
    </source>
</reference>
<dbReference type="InterPro" id="IPR011047">
    <property type="entry name" value="Quinoprotein_ADH-like_sf"/>
</dbReference>
<dbReference type="Gene3D" id="2.130.10.10">
    <property type="entry name" value="YVTN repeat-like/Quinoprotein amine dehydrogenase"/>
    <property type="match status" value="4"/>
</dbReference>
<keyword evidence="3 7" id="KW-0853">WD repeat</keyword>
<dbReference type="InterPro" id="IPR015943">
    <property type="entry name" value="WD40/YVTN_repeat-like_dom_sf"/>
</dbReference>
<dbReference type="InterPro" id="IPR036322">
    <property type="entry name" value="WD40_repeat_dom_sf"/>
</dbReference>
<dbReference type="SUPFAM" id="SSF50998">
    <property type="entry name" value="Quinoprotein alcohol dehydrogenase-like"/>
    <property type="match status" value="1"/>
</dbReference>
<dbReference type="OrthoDB" id="5594999at2759"/>
<evidence type="ECO:0000256" key="8">
    <source>
        <dbReference type="SAM" id="MobiDB-lite"/>
    </source>
</evidence>
<evidence type="ECO:0000256" key="1">
    <source>
        <dbReference type="ARBA" id="ARBA00004496"/>
    </source>
</evidence>
<comment type="subcellular location">
    <subcellularLocation>
        <location evidence="1">Cytoplasm</location>
    </subcellularLocation>
</comment>
<dbReference type="VEuPathDB" id="FungiDB:SPSK_08327"/>
<dbReference type="InterPro" id="IPR001680">
    <property type="entry name" value="WD40_rpt"/>
</dbReference>
<dbReference type="InterPro" id="IPR051973">
    <property type="entry name" value="tRNA_Anticodon_Mtase-Reg"/>
</dbReference>
<dbReference type="GO" id="GO:0005737">
    <property type="term" value="C:cytoplasm"/>
    <property type="evidence" value="ECO:0007669"/>
    <property type="project" value="UniProtKB-SubCell"/>
</dbReference>
<feature type="repeat" description="WD" evidence="7">
    <location>
        <begin position="984"/>
        <end position="1016"/>
    </location>
</feature>
<dbReference type="Pfam" id="PF00400">
    <property type="entry name" value="WD40"/>
    <property type="match status" value="2"/>
</dbReference>
<dbReference type="SUPFAM" id="SSF50978">
    <property type="entry name" value="WD40 repeat-like"/>
    <property type="match status" value="1"/>
</dbReference>
<evidence type="ECO:0000256" key="6">
    <source>
        <dbReference type="ARBA" id="ARBA00038255"/>
    </source>
</evidence>
<feature type="region of interest" description="Disordered" evidence="8">
    <location>
        <begin position="1"/>
        <end position="27"/>
    </location>
</feature>
<protein>
    <submittedName>
        <fullName evidence="9">Uncharacterized protein</fullName>
    </submittedName>
</protein>
<dbReference type="GO" id="GO:0030488">
    <property type="term" value="P:tRNA methylation"/>
    <property type="evidence" value="ECO:0007669"/>
    <property type="project" value="TreeGrafter"/>
</dbReference>
<evidence type="ECO:0000256" key="5">
    <source>
        <dbReference type="ARBA" id="ARBA00022737"/>
    </source>
</evidence>